<dbReference type="SUPFAM" id="SSF51905">
    <property type="entry name" value="FAD/NAD(P)-binding domain"/>
    <property type="match status" value="1"/>
</dbReference>
<dbReference type="SUPFAM" id="SSF160996">
    <property type="entry name" value="HI0933 insert domain-like"/>
    <property type="match status" value="1"/>
</dbReference>
<dbReference type="EMBL" id="DVHU01000106">
    <property type="protein sequence ID" value="HIR94116.1"/>
    <property type="molecule type" value="Genomic_DNA"/>
</dbReference>
<evidence type="ECO:0000313" key="7">
    <source>
        <dbReference type="Proteomes" id="UP000886841"/>
    </source>
</evidence>
<comment type="cofactor">
    <cofactor evidence="1">
        <name>FAD</name>
        <dbReference type="ChEBI" id="CHEBI:57692"/>
    </cofactor>
</comment>
<evidence type="ECO:0000256" key="3">
    <source>
        <dbReference type="ARBA" id="ARBA00022827"/>
    </source>
</evidence>
<dbReference type="Pfam" id="PF22780">
    <property type="entry name" value="HI0933_like_1st"/>
    <property type="match status" value="1"/>
</dbReference>
<protein>
    <submittedName>
        <fullName evidence="6">Aminoacetone oxidase family FAD-binding enzyme</fullName>
    </submittedName>
</protein>
<organism evidence="6 7">
    <name type="scientific">Candidatus Egerieimonas intestinavium</name>
    <dbReference type="NCBI Taxonomy" id="2840777"/>
    <lineage>
        <taxon>Bacteria</taxon>
        <taxon>Bacillati</taxon>
        <taxon>Bacillota</taxon>
        <taxon>Clostridia</taxon>
        <taxon>Lachnospirales</taxon>
        <taxon>Lachnospiraceae</taxon>
        <taxon>Lachnospiraceae incertae sedis</taxon>
        <taxon>Candidatus Egerieimonas</taxon>
    </lineage>
</organism>
<dbReference type="InterPro" id="IPR004792">
    <property type="entry name" value="BaiN-like"/>
</dbReference>
<reference evidence="6" key="2">
    <citation type="journal article" date="2021" name="PeerJ">
        <title>Extensive microbial diversity within the chicken gut microbiome revealed by metagenomics and culture.</title>
        <authorList>
            <person name="Gilroy R."/>
            <person name="Ravi A."/>
            <person name="Getino M."/>
            <person name="Pursley I."/>
            <person name="Horton D.L."/>
            <person name="Alikhan N.F."/>
            <person name="Baker D."/>
            <person name="Gharbi K."/>
            <person name="Hall N."/>
            <person name="Watson M."/>
            <person name="Adriaenssens E.M."/>
            <person name="Foster-Nyarko E."/>
            <person name="Jarju S."/>
            <person name="Secka A."/>
            <person name="Antonio M."/>
            <person name="Oren A."/>
            <person name="Chaudhuri R.R."/>
            <person name="La Ragione R."/>
            <person name="Hildebrand F."/>
            <person name="Pallen M.J."/>
        </authorList>
    </citation>
    <scope>NUCLEOTIDE SEQUENCE</scope>
    <source>
        <strain evidence="6">ChiSxjej1B13-7041</strain>
    </source>
</reference>
<dbReference type="InterPro" id="IPR036188">
    <property type="entry name" value="FAD/NAD-bd_sf"/>
</dbReference>
<dbReference type="InterPro" id="IPR057661">
    <property type="entry name" value="RsdA/BaiN/AoA(So)_Rossmann"/>
</dbReference>
<dbReference type="NCBIfam" id="TIGR00275">
    <property type="entry name" value="aminoacetone oxidase family FAD-binding enzyme"/>
    <property type="match status" value="1"/>
</dbReference>
<dbReference type="Proteomes" id="UP000886841">
    <property type="component" value="Unassembled WGS sequence"/>
</dbReference>
<reference evidence="6" key="1">
    <citation type="submission" date="2020-10" db="EMBL/GenBank/DDBJ databases">
        <authorList>
            <person name="Gilroy R."/>
        </authorList>
    </citation>
    <scope>NUCLEOTIDE SEQUENCE</scope>
    <source>
        <strain evidence="6">ChiSxjej1B13-7041</strain>
    </source>
</reference>
<keyword evidence="3" id="KW-0274">FAD</keyword>
<accession>A0A9D1ELU4</accession>
<dbReference type="PANTHER" id="PTHR42887:SF2">
    <property type="entry name" value="OS12G0638800 PROTEIN"/>
    <property type="match status" value="1"/>
</dbReference>
<keyword evidence="2" id="KW-0285">Flavoprotein</keyword>
<dbReference type="Gene3D" id="1.10.8.260">
    <property type="entry name" value="HI0933 insert domain-like"/>
    <property type="match status" value="1"/>
</dbReference>
<feature type="domain" description="RsdA/BaiN/AoA(So)-like insert" evidence="5">
    <location>
        <begin position="187"/>
        <end position="306"/>
    </location>
</feature>
<evidence type="ECO:0000259" key="5">
    <source>
        <dbReference type="Pfam" id="PF22780"/>
    </source>
</evidence>
<dbReference type="AlphaFoldDB" id="A0A9D1ELU4"/>
<comment type="caution">
    <text evidence="6">The sequence shown here is derived from an EMBL/GenBank/DDBJ whole genome shotgun (WGS) entry which is preliminary data.</text>
</comment>
<dbReference type="PRINTS" id="PR00411">
    <property type="entry name" value="PNDRDTASEI"/>
</dbReference>
<gene>
    <name evidence="6" type="ORF">IAB98_11925</name>
</gene>
<sequence length="404" mass="43647">MKQIIVLGGGAAGLMAAIQAARQGAAVTVLEHNEKPGRKLLATGNGKCNLTNTLQHPRFYHSSQPEFPWAAVSQFPLAQTLSFFTELGVYTKNKKGGLYPHSEQAISVLEALRLEALHQKIKLKLKEEVQEILPVDGGFQVKTSGWSYLADAVICCLGGPASSVAGSSSSGFDLARALGHHIVEPLPALVGLRCRGKYFSSWAGVRAEGSVSLTVKGETLEQESGELQLTEYGISGIPVFQLSGRALRLVREGKDVSLRVDFFPDMGKKELLSFLKSRQEACPYKNLEQLLLGIFPEKLIRALLKGKPDMEGAVSRLKSWELPVLGASSLSQAQVVSGGVDPREINPFTLESRLVPGLYFAGEVIDVDGACGGYNLQWAWSSGALAGKSSVREKKDKDKKEPRS</sequence>
<dbReference type="InterPro" id="IPR055178">
    <property type="entry name" value="RsdA/BaiN/AoA(So)-like_dom"/>
</dbReference>
<evidence type="ECO:0000259" key="4">
    <source>
        <dbReference type="Pfam" id="PF03486"/>
    </source>
</evidence>
<feature type="domain" description="RsdA/BaiN/AoA(So)-like Rossmann fold-like" evidence="4">
    <location>
        <begin position="3"/>
        <end position="388"/>
    </location>
</feature>
<dbReference type="PANTHER" id="PTHR42887">
    <property type="entry name" value="OS12G0638800 PROTEIN"/>
    <property type="match status" value="1"/>
</dbReference>
<proteinExistence type="predicted"/>
<dbReference type="Gene3D" id="2.40.30.10">
    <property type="entry name" value="Translation factors"/>
    <property type="match status" value="1"/>
</dbReference>
<name>A0A9D1ELU4_9FIRM</name>
<evidence type="ECO:0000256" key="1">
    <source>
        <dbReference type="ARBA" id="ARBA00001974"/>
    </source>
</evidence>
<dbReference type="InterPro" id="IPR023166">
    <property type="entry name" value="BaiN-like_dom_sf"/>
</dbReference>
<dbReference type="PRINTS" id="PR00368">
    <property type="entry name" value="FADPNR"/>
</dbReference>
<evidence type="ECO:0000313" key="6">
    <source>
        <dbReference type="EMBL" id="HIR94116.1"/>
    </source>
</evidence>
<dbReference type="Pfam" id="PF03486">
    <property type="entry name" value="HI0933_like"/>
    <property type="match status" value="1"/>
</dbReference>
<dbReference type="Gene3D" id="3.50.50.60">
    <property type="entry name" value="FAD/NAD(P)-binding domain"/>
    <property type="match status" value="1"/>
</dbReference>
<evidence type="ECO:0000256" key="2">
    <source>
        <dbReference type="ARBA" id="ARBA00022630"/>
    </source>
</evidence>